<dbReference type="EC" id="2.3.2.2" evidence="11"/>
<comment type="catalytic activity">
    <reaction evidence="2 11">
        <text>glutathione + H2O = L-cysteinylglycine + L-glutamate</text>
        <dbReference type="Rhea" id="RHEA:28807"/>
        <dbReference type="ChEBI" id="CHEBI:15377"/>
        <dbReference type="ChEBI" id="CHEBI:29985"/>
        <dbReference type="ChEBI" id="CHEBI:57925"/>
        <dbReference type="ChEBI" id="CHEBI:61694"/>
        <dbReference type="EC" id="3.4.19.13"/>
    </reaction>
</comment>
<dbReference type="InterPro" id="IPR043137">
    <property type="entry name" value="GGT_ssub_C"/>
</dbReference>
<keyword evidence="7 11" id="KW-0012">Acyltransferase</keyword>
<gene>
    <name evidence="12" type="primary">ggt</name>
    <name evidence="12" type="ORF">ENP47_09025</name>
</gene>
<evidence type="ECO:0000256" key="9">
    <source>
        <dbReference type="PIRSR" id="PIRSR600101-1"/>
    </source>
</evidence>
<dbReference type="GO" id="GO:0036374">
    <property type="term" value="F:glutathione hydrolase activity"/>
    <property type="evidence" value="ECO:0007669"/>
    <property type="project" value="UniProtKB-UniRule"/>
</dbReference>
<evidence type="ECO:0000256" key="3">
    <source>
        <dbReference type="ARBA" id="ARBA00009381"/>
    </source>
</evidence>
<feature type="binding site" evidence="10">
    <location>
        <position position="467"/>
    </location>
    <ligand>
        <name>L-glutamate</name>
        <dbReference type="ChEBI" id="CHEBI:29985"/>
    </ligand>
</feature>
<comment type="catalytic activity">
    <reaction evidence="1 11">
        <text>an S-substituted glutathione + H2O = an S-substituted L-cysteinylglycine + L-glutamate</text>
        <dbReference type="Rhea" id="RHEA:59468"/>
        <dbReference type="ChEBI" id="CHEBI:15377"/>
        <dbReference type="ChEBI" id="CHEBI:29985"/>
        <dbReference type="ChEBI" id="CHEBI:90779"/>
        <dbReference type="ChEBI" id="CHEBI:143103"/>
        <dbReference type="EC" id="3.4.19.13"/>
    </reaction>
</comment>
<comment type="similarity">
    <text evidence="3 11">Belongs to the gamma-glutamyltransferase family.</text>
</comment>
<comment type="pathway">
    <text evidence="11">Sulfur metabolism; glutathione metabolism.</text>
</comment>
<dbReference type="PANTHER" id="PTHR43199:SF1">
    <property type="entry name" value="GLUTATHIONE HYDROLASE PROENZYME"/>
    <property type="match status" value="1"/>
</dbReference>
<evidence type="ECO:0000256" key="8">
    <source>
        <dbReference type="ARBA" id="ARBA00047417"/>
    </source>
</evidence>
<organism evidence="12">
    <name type="scientific">Thermomicrobium roseum</name>
    <dbReference type="NCBI Taxonomy" id="500"/>
    <lineage>
        <taxon>Bacteria</taxon>
        <taxon>Pseudomonadati</taxon>
        <taxon>Thermomicrobiota</taxon>
        <taxon>Thermomicrobia</taxon>
        <taxon>Thermomicrobiales</taxon>
        <taxon>Thermomicrobiaceae</taxon>
        <taxon>Thermomicrobium</taxon>
    </lineage>
</organism>
<dbReference type="InterPro" id="IPR000101">
    <property type="entry name" value="GGT_peptidase"/>
</dbReference>
<comment type="caution">
    <text evidence="12">The sequence shown here is derived from an EMBL/GenBank/DDBJ whole genome shotgun (WGS) entry which is preliminary data.</text>
</comment>
<evidence type="ECO:0000313" key="12">
    <source>
        <dbReference type="EMBL" id="HEF65724.1"/>
    </source>
</evidence>
<dbReference type="PANTHER" id="PTHR43199">
    <property type="entry name" value="GLUTATHIONE HYDROLASE"/>
    <property type="match status" value="1"/>
</dbReference>
<keyword evidence="5 11" id="KW-0378">Hydrolase</keyword>
<dbReference type="GO" id="GO:0103068">
    <property type="term" value="F:leukotriene C4 gamma-glutamyl transferase activity"/>
    <property type="evidence" value="ECO:0007669"/>
    <property type="project" value="UniProtKB-EC"/>
</dbReference>
<comment type="subunit">
    <text evidence="11">This enzyme consists of two polypeptide chains, which are synthesized in precursor form from a single polypeptide.</text>
</comment>
<sequence>MMSRSEWVINRVEALGRNGMVAAKHELAAEVGVAVLEDGGNAVDAAVATAFAVGVVEPFMSGIGGGGLMLVFLAERNETVAIDFGMCAPLAARPDLYELLPGQSATRFGWRAVKDDANLHGPLSIAVPGTVAGLATAAQRYGTRPLAELLQPAIRFARAGFPVSWHTSFEIAQDAALLARYPSTRTIFTRDGLPLPVFTDLQPTVLRQPDLARSLEAIAIGGADVFYRGELGKTLVEGLRGLGAILSEQDLQAYTVRIGPPLWGTYRGFRIATAPAPSGGPTLLESLNLMACFDLASWGHNNERTLHVLIEAFRQAFVDRFTYLADPAFVPVPVDALTDPAYAQERATEIGERARPVITPGMPERLGVERVFARSLPNYGGGATTHICVVDRWGNAVSLTQTLLSAWGSRVVAPDTGILLNNGMFWFDPEPGHANSIEPGKRPLSNMTPTLVFAEKELFLVLGAMGGRRIINAIAQIVSNVIDHGLGIQAAITAPRIDCSVQPTAVSARLDSTVIAQLRERGHELLVVREDFADSPFASPVGILRDREGVLHGGANPYYPAMAIGLD</sequence>
<dbReference type="UniPathway" id="UPA00204"/>
<dbReference type="GO" id="GO:0006751">
    <property type="term" value="P:glutathione catabolic process"/>
    <property type="evidence" value="ECO:0007669"/>
    <property type="project" value="UniProtKB-UniRule"/>
</dbReference>
<evidence type="ECO:0000256" key="1">
    <source>
        <dbReference type="ARBA" id="ARBA00001049"/>
    </source>
</evidence>
<dbReference type="SUPFAM" id="SSF56235">
    <property type="entry name" value="N-terminal nucleophile aminohydrolases (Ntn hydrolases)"/>
    <property type="match status" value="1"/>
</dbReference>
<dbReference type="GO" id="GO:0006750">
    <property type="term" value="P:glutathione biosynthetic process"/>
    <property type="evidence" value="ECO:0007669"/>
    <property type="project" value="UniProtKB-KW"/>
</dbReference>
<evidence type="ECO:0000256" key="6">
    <source>
        <dbReference type="ARBA" id="ARBA00023145"/>
    </source>
</evidence>
<dbReference type="EMBL" id="DSJL01000011">
    <property type="protein sequence ID" value="HEF65724.1"/>
    <property type="molecule type" value="Genomic_DNA"/>
</dbReference>
<name>A0A7C2B5A8_THERO</name>
<comment type="catalytic activity">
    <reaction evidence="8 11">
        <text>an N-terminal (5-L-glutamyl)-[peptide] + an alpha-amino acid = 5-L-glutamyl amino acid + an N-terminal L-alpha-aminoacyl-[peptide]</text>
        <dbReference type="Rhea" id="RHEA:23904"/>
        <dbReference type="Rhea" id="RHEA-COMP:9780"/>
        <dbReference type="Rhea" id="RHEA-COMP:9795"/>
        <dbReference type="ChEBI" id="CHEBI:77644"/>
        <dbReference type="ChEBI" id="CHEBI:78597"/>
        <dbReference type="ChEBI" id="CHEBI:78599"/>
        <dbReference type="ChEBI" id="CHEBI:78608"/>
        <dbReference type="EC" id="2.3.2.2"/>
    </reaction>
</comment>
<dbReference type="InterPro" id="IPR051792">
    <property type="entry name" value="GGT_bact"/>
</dbReference>
<dbReference type="Gene3D" id="3.60.20.40">
    <property type="match status" value="1"/>
</dbReference>
<evidence type="ECO:0000256" key="7">
    <source>
        <dbReference type="ARBA" id="ARBA00023315"/>
    </source>
</evidence>
<dbReference type="AlphaFoldDB" id="A0A7C2B5A8"/>
<evidence type="ECO:0000256" key="4">
    <source>
        <dbReference type="ARBA" id="ARBA00022679"/>
    </source>
</evidence>
<reference evidence="12" key="1">
    <citation type="journal article" date="2020" name="mSystems">
        <title>Genome- and Community-Level Interaction Insights into Carbon Utilization and Element Cycling Functions of Hydrothermarchaeota in Hydrothermal Sediment.</title>
        <authorList>
            <person name="Zhou Z."/>
            <person name="Liu Y."/>
            <person name="Xu W."/>
            <person name="Pan J."/>
            <person name="Luo Z.H."/>
            <person name="Li M."/>
        </authorList>
    </citation>
    <scope>NUCLEOTIDE SEQUENCE [LARGE SCALE GENOMIC DNA]</scope>
    <source>
        <strain evidence="12">SpSt-222</strain>
    </source>
</reference>
<keyword evidence="11" id="KW-0317">Glutathione biosynthesis</keyword>
<dbReference type="EC" id="3.4.19.13" evidence="11"/>
<dbReference type="NCBIfam" id="TIGR00066">
    <property type="entry name" value="g_glut_trans"/>
    <property type="match status" value="1"/>
</dbReference>
<keyword evidence="4 11" id="KW-0808">Transferase</keyword>
<evidence type="ECO:0000256" key="11">
    <source>
        <dbReference type="RuleBase" id="RU368036"/>
    </source>
</evidence>
<accession>A0A7C2B5A8</accession>
<evidence type="ECO:0000256" key="2">
    <source>
        <dbReference type="ARBA" id="ARBA00001089"/>
    </source>
</evidence>
<evidence type="ECO:0000256" key="10">
    <source>
        <dbReference type="PIRSR" id="PIRSR600101-2"/>
    </source>
</evidence>
<dbReference type="InterPro" id="IPR043138">
    <property type="entry name" value="GGT_lsub"/>
</dbReference>
<protein>
    <recommendedName>
        <fullName evidence="11">Glutathione hydrolase proenzyme</fullName>
        <ecNumber evidence="11">2.3.2.2</ecNumber>
        <ecNumber evidence="11">3.4.19.13</ecNumber>
    </recommendedName>
    <component>
        <recommendedName>
            <fullName evidence="11">Glutathione hydrolase large chain</fullName>
        </recommendedName>
    </component>
    <component>
        <recommendedName>
            <fullName evidence="11">Glutathione hydrolase small chain</fullName>
        </recommendedName>
    </component>
</protein>
<dbReference type="Gene3D" id="1.10.246.130">
    <property type="match status" value="1"/>
</dbReference>
<keyword evidence="6 11" id="KW-0865">Zymogen</keyword>
<feature type="active site" description="Nucleophile" evidence="9">
    <location>
        <position position="384"/>
    </location>
</feature>
<dbReference type="PRINTS" id="PR01210">
    <property type="entry name" value="GGTRANSPTASE"/>
</dbReference>
<dbReference type="Pfam" id="PF01019">
    <property type="entry name" value="G_glu_transpept"/>
    <property type="match status" value="1"/>
</dbReference>
<comment type="PTM">
    <text evidence="11">Cleaved by autocatalysis into a large and a small subunit.</text>
</comment>
<dbReference type="InterPro" id="IPR029055">
    <property type="entry name" value="Ntn_hydrolases_N"/>
</dbReference>
<evidence type="ECO:0000256" key="5">
    <source>
        <dbReference type="ARBA" id="ARBA00022801"/>
    </source>
</evidence>
<proteinExistence type="inferred from homology"/>